<proteinExistence type="predicted"/>
<feature type="region of interest" description="Disordered" evidence="1">
    <location>
        <begin position="154"/>
        <end position="182"/>
    </location>
</feature>
<name>A0A8H3F223_9LECA</name>
<evidence type="ECO:0000256" key="1">
    <source>
        <dbReference type="SAM" id="MobiDB-lite"/>
    </source>
</evidence>
<dbReference type="AlphaFoldDB" id="A0A8H3F223"/>
<evidence type="ECO:0000313" key="3">
    <source>
        <dbReference type="Proteomes" id="UP000664534"/>
    </source>
</evidence>
<reference evidence="2" key="1">
    <citation type="submission" date="2021-03" db="EMBL/GenBank/DDBJ databases">
        <authorList>
            <person name="Tagirdzhanova G."/>
        </authorList>
    </citation>
    <scope>NUCLEOTIDE SEQUENCE</scope>
</reference>
<protein>
    <recommendedName>
        <fullName evidence="4">C2H2-type domain-containing protein</fullName>
    </recommendedName>
</protein>
<dbReference type="OrthoDB" id="5392844at2759"/>
<sequence length="663" mass="73291">MQKSAAASLVSVQATPSLYTNHIHSTEDPDLISSDVQPQPLPTPEQQAALDELLVFDNEKIFAWLTILRSIEPDFWRLSKDQLDALSTLKDCGDSDILAWLTLGFFPGDVNRQRASIDTVATSGFPILSTSRRRRRPSTNSSLRSSISSSTLSTVFSSKSGYGTPRSSLGHGTTLPGLPEGFASTDEPEHAHWCTYDEHLKPKPIGTCEGWKRHEKEHESYYRCMPNGAVEYTQNGRICVLCHEADPDANHLAKHNISICVGSSKKPLKKSRRIDMVKHLKEHRVHSTAATALADQWRYALPKKCFSCGLCVMIFYSITERSNHIDNEHWKRGQNMDAWELSNCIHGLLLEPKLQAAWNVLLRSYPDLAESSLWWELPSAEGLQLRLEMREDSEPVLARAALELSNFVRIRQDQEVLVAATGREKMMLGPVLAAPRSPAAATVTPFSSSTYPLYPSLLNHAQPPAPLSRLLPGSPSSNNIDILGTGFQNPQRDSPLNPLAFLDDSYQPDFTENTFISPGTLTDSEITDIPSQLSIRADPTKWPSMLTTQLFDDKSRIQVHLNESGASLVAQVSSPLHGEPANYAAIDGQGLDADSRDDVTASSTSQLPISRFHHRWTAQPSNREYGFGFREKPLPTLPPPDPTGNPSGSAEHRPNTPMDLGIG</sequence>
<dbReference type="EMBL" id="CAJPDT010000011">
    <property type="protein sequence ID" value="CAF9912951.1"/>
    <property type="molecule type" value="Genomic_DNA"/>
</dbReference>
<gene>
    <name evidence="2" type="ORF">IMSHALPRED_000854</name>
</gene>
<feature type="region of interest" description="Disordered" evidence="1">
    <location>
        <begin position="623"/>
        <end position="663"/>
    </location>
</feature>
<evidence type="ECO:0000313" key="2">
    <source>
        <dbReference type="EMBL" id="CAF9912951.1"/>
    </source>
</evidence>
<accession>A0A8H3F223</accession>
<organism evidence="2 3">
    <name type="scientific">Imshaugia aleurites</name>
    <dbReference type="NCBI Taxonomy" id="172621"/>
    <lineage>
        <taxon>Eukaryota</taxon>
        <taxon>Fungi</taxon>
        <taxon>Dikarya</taxon>
        <taxon>Ascomycota</taxon>
        <taxon>Pezizomycotina</taxon>
        <taxon>Lecanoromycetes</taxon>
        <taxon>OSLEUM clade</taxon>
        <taxon>Lecanoromycetidae</taxon>
        <taxon>Lecanorales</taxon>
        <taxon>Lecanorineae</taxon>
        <taxon>Parmeliaceae</taxon>
        <taxon>Imshaugia</taxon>
    </lineage>
</organism>
<keyword evidence="3" id="KW-1185">Reference proteome</keyword>
<comment type="caution">
    <text evidence="2">The sequence shown here is derived from an EMBL/GenBank/DDBJ whole genome shotgun (WGS) entry which is preliminary data.</text>
</comment>
<dbReference type="Proteomes" id="UP000664534">
    <property type="component" value="Unassembled WGS sequence"/>
</dbReference>
<evidence type="ECO:0008006" key="4">
    <source>
        <dbReference type="Google" id="ProtNLM"/>
    </source>
</evidence>